<keyword evidence="2" id="KW-1185">Reference proteome</keyword>
<evidence type="ECO:0000313" key="1">
    <source>
        <dbReference type="EMBL" id="MBA0809415.1"/>
    </source>
</evidence>
<comment type="caution">
    <text evidence="1">The sequence shown here is derived from an EMBL/GenBank/DDBJ whole genome shotgun (WGS) entry which is preliminary data.</text>
</comment>
<dbReference type="EMBL" id="JABFAD010000009">
    <property type="protein sequence ID" value="MBA0809415.1"/>
    <property type="molecule type" value="Genomic_DNA"/>
</dbReference>
<name>A0A7J9HKH0_9ROSI</name>
<gene>
    <name evidence="1" type="ORF">Gohar_025069</name>
</gene>
<accession>A0A7J9HKH0</accession>
<sequence length="70" mass="8421">MRLNCWTSQSLVELASLWKFAFMSLSRPEYLQESDIVFNRFQRRDVYGAWEQYLGLEHSDNTPKRAYVNQ</sequence>
<dbReference type="AlphaFoldDB" id="A0A7J9HKH0"/>
<evidence type="ECO:0000313" key="2">
    <source>
        <dbReference type="Proteomes" id="UP000593560"/>
    </source>
</evidence>
<protein>
    <submittedName>
        <fullName evidence="1">Uncharacterized protein</fullName>
    </submittedName>
</protein>
<dbReference type="Proteomes" id="UP000593560">
    <property type="component" value="Unassembled WGS sequence"/>
</dbReference>
<organism evidence="1 2">
    <name type="scientific">Gossypium harknessii</name>
    <dbReference type="NCBI Taxonomy" id="34285"/>
    <lineage>
        <taxon>Eukaryota</taxon>
        <taxon>Viridiplantae</taxon>
        <taxon>Streptophyta</taxon>
        <taxon>Embryophyta</taxon>
        <taxon>Tracheophyta</taxon>
        <taxon>Spermatophyta</taxon>
        <taxon>Magnoliopsida</taxon>
        <taxon>eudicotyledons</taxon>
        <taxon>Gunneridae</taxon>
        <taxon>Pentapetalae</taxon>
        <taxon>rosids</taxon>
        <taxon>malvids</taxon>
        <taxon>Malvales</taxon>
        <taxon>Malvaceae</taxon>
        <taxon>Malvoideae</taxon>
        <taxon>Gossypium</taxon>
    </lineage>
</organism>
<dbReference type="OrthoDB" id="289038at2759"/>
<proteinExistence type="predicted"/>
<feature type="non-terminal residue" evidence="1">
    <location>
        <position position="1"/>
    </location>
</feature>
<reference evidence="1 2" key="1">
    <citation type="journal article" date="2019" name="Genome Biol. Evol.">
        <title>Insights into the evolution of the New World diploid cottons (Gossypium, subgenus Houzingenia) based on genome sequencing.</title>
        <authorList>
            <person name="Grover C.E."/>
            <person name="Arick M.A. 2nd"/>
            <person name="Thrash A."/>
            <person name="Conover J.L."/>
            <person name="Sanders W.S."/>
            <person name="Peterson D.G."/>
            <person name="Frelichowski J.E."/>
            <person name="Scheffler J.A."/>
            <person name="Scheffler B.E."/>
            <person name="Wendel J.F."/>
        </authorList>
    </citation>
    <scope>NUCLEOTIDE SEQUENCE [LARGE SCALE GENOMIC DNA]</scope>
    <source>
        <strain evidence="1">0</strain>
        <tissue evidence="1">Leaf</tissue>
    </source>
</reference>